<organism evidence="4 5">
    <name type="scientific">Fredinandcohnia salidurans</name>
    <dbReference type="NCBI Taxonomy" id="2595041"/>
    <lineage>
        <taxon>Bacteria</taxon>
        <taxon>Bacillati</taxon>
        <taxon>Bacillota</taxon>
        <taxon>Bacilli</taxon>
        <taxon>Bacillales</taxon>
        <taxon>Bacillaceae</taxon>
        <taxon>Fredinandcohnia</taxon>
    </lineage>
</organism>
<evidence type="ECO:0000256" key="1">
    <source>
        <dbReference type="ARBA" id="ARBA00006153"/>
    </source>
</evidence>
<feature type="domain" description="Peptidase M20 dimerisation" evidence="3">
    <location>
        <begin position="215"/>
        <end position="315"/>
    </location>
</feature>
<keyword evidence="2 4" id="KW-0378">Hydrolase</keyword>
<reference evidence="5" key="1">
    <citation type="journal article" date="2019" name="Int. J. Syst. Evol. Microbiol.">
        <title>The Global Catalogue of Microorganisms (GCM) 10K type strain sequencing project: providing services to taxonomists for standard genome sequencing and annotation.</title>
        <authorList>
            <consortium name="The Broad Institute Genomics Platform"/>
            <consortium name="The Broad Institute Genome Sequencing Center for Infectious Disease"/>
            <person name="Wu L."/>
            <person name="Ma J."/>
        </authorList>
    </citation>
    <scope>NUCLEOTIDE SEQUENCE [LARGE SCALE GENOMIC DNA]</scope>
    <source>
        <strain evidence="5">CCUG 15531</strain>
    </source>
</reference>
<dbReference type="NCBIfam" id="NF006771">
    <property type="entry name" value="PRK09290.1-5"/>
    <property type="match status" value="1"/>
</dbReference>
<accession>A0ABW4MME2</accession>
<evidence type="ECO:0000256" key="2">
    <source>
        <dbReference type="ARBA" id="ARBA00022801"/>
    </source>
</evidence>
<gene>
    <name evidence="4" type="ORF">ACFSFW_10670</name>
</gene>
<proteinExistence type="inferred from homology"/>
<dbReference type="Proteomes" id="UP001597227">
    <property type="component" value="Unassembled WGS sequence"/>
</dbReference>
<name>A0ABW4MME2_9BACI</name>
<sequence length="419" mass="45273">MITNINLSINKERLLNQLQELSQIGLDNNNRRTRLAASDADKAGRDQLVNWMKEAGLEIKIDRIGNLFGIWCGSENRDEAPILLGSHIDTVINAGMYDGCYGVLSGLEVIKTLQENGFVPARPIAVAAFTNEEGVRYQPDMMGSLVYAGGLSVDDALKSVGTDGTLLGEELERIGYAGAEEPGFLKPHTYIELHVEQGPILDKMGIPIGAVENLQGISWQRITIEGVANHAGTTPTNMRCDAGLAAARVITYLRERADASNGQTVATVGTIEFKPNAVNVIPSLATFTVDLRDPNEHRLIEEEQALANYLKELAASEEVSITSEQLVRFQPVTFDETIVKLIEEVSEGRGLKAKRMTSGAGHDAQMMASVCPSAMIFVPSVDGISHNPKEYTKDTDLAAGANVLLDVVSKLAGNKIKGD</sequence>
<dbReference type="Pfam" id="PF01546">
    <property type="entry name" value="Peptidase_M20"/>
    <property type="match status" value="1"/>
</dbReference>
<keyword evidence="5" id="KW-1185">Reference proteome</keyword>
<dbReference type="InterPro" id="IPR010158">
    <property type="entry name" value="Amidase_Cbmase"/>
</dbReference>
<dbReference type="SUPFAM" id="SSF55031">
    <property type="entry name" value="Bacterial exopeptidase dimerisation domain"/>
    <property type="match status" value="1"/>
</dbReference>
<evidence type="ECO:0000313" key="4">
    <source>
        <dbReference type="EMBL" id="MFD1779131.1"/>
    </source>
</evidence>
<dbReference type="InterPro" id="IPR011650">
    <property type="entry name" value="Peptidase_M20_dimer"/>
</dbReference>
<dbReference type="Gene3D" id="3.30.70.360">
    <property type="match status" value="1"/>
</dbReference>
<dbReference type="Pfam" id="PF07687">
    <property type="entry name" value="M20_dimer"/>
    <property type="match status" value="1"/>
</dbReference>
<protein>
    <submittedName>
        <fullName evidence="4">Zn-dependent hydrolase</fullName>
    </submittedName>
</protein>
<dbReference type="PIRSF" id="PIRSF001235">
    <property type="entry name" value="Amidase_carbamoylase"/>
    <property type="match status" value="1"/>
</dbReference>
<dbReference type="EMBL" id="JBHUEK010000017">
    <property type="protein sequence ID" value="MFD1779131.1"/>
    <property type="molecule type" value="Genomic_DNA"/>
</dbReference>
<dbReference type="PANTHER" id="PTHR32494">
    <property type="entry name" value="ALLANTOATE DEIMINASE-RELATED"/>
    <property type="match status" value="1"/>
</dbReference>
<dbReference type="InterPro" id="IPR002933">
    <property type="entry name" value="Peptidase_M20"/>
</dbReference>
<dbReference type="InterPro" id="IPR036264">
    <property type="entry name" value="Bact_exopeptidase_dim_dom"/>
</dbReference>
<dbReference type="PANTHER" id="PTHR32494:SF5">
    <property type="entry name" value="ALLANTOATE AMIDOHYDROLASE"/>
    <property type="match status" value="1"/>
</dbReference>
<evidence type="ECO:0000313" key="5">
    <source>
        <dbReference type="Proteomes" id="UP001597227"/>
    </source>
</evidence>
<dbReference type="CDD" id="cd03884">
    <property type="entry name" value="M20_bAS"/>
    <property type="match status" value="1"/>
</dbReference>
<dbReference type="NCBIfam" id="TIGR01879">
    <property type="entry name" value="hydantase"/>
    <property type="match status" value="1"/>
</dbReference>
<dbReference type="Gene3D" id="3.40.630.10">
    <property type="entry name" value="Zn peptidases"/>
    <property type="match status" value="1"/>
</dbReference>
<comment type="similarity">
    <text evidence="1">Belongs to the peptidase M20 family.</text>
</comment>
<comment type="caution">
    <text evidence="4">The sequence shown here is derived from an EMBL/GenBank/DDBJ whole genome shotgun (WGS) entry which is preliminary data.</text>
</comment>
<dbReference type="GO" id="GO:0016787">
    <property type="term" value="F:hydrolase activity"/>
    <property type="evidence" value="ECO:0007669"/>
    <property type="project" value="UniProtKB-KW"/>
</dbReference>
<evidence type="ECO:0000259" key="3">
    <source>
        <dbReference type="Pfam" id="PF07687"/>
    </source>
</evidence>
<dbReference type="RefSeq" id="WP_388037937.1">
    <property type="nucleotide sequence ID" value="NZ_JBHUEK010000017.1"/>
</dbReference>
<dbReference type="SUPFAM" id="SSF53187">
    <property type="entry name" value="Zn-dependent exopeptidases"/>
    <property type="match status" value="1"/>
</dbReference>